<gene>
    <name evidence="1" type="ORF">Tco_1110213</name>
</gene>
<comment type="caution">
    <text evidence="1">The sequence shown here is derived from an EMBL/GenBank/DDBJ whole genome shotgun (WGS) entry which is preliminary data.</text>
</comment>
<protein>
    <submittedName>
        <fullName evidence="1">Uncharacterized protein</fullName>
    </submittedName>
</protein>
<name>A0ABQ5IJM5_9ASTR</name>
<organism evidence="1 2">
    <name type="scientific">Tanacetum coccineum</name>
    <dbReference type="NCBI Taxonomy" id="301880"/>
    <lineage>
        <taxon>Eukaryota</taxon>
        <taxon>Viridiplantae</taxon>
        <taxon>Streptophyta</taxon>
        <taxon>Embryophyta</taxon>
        <taxon>Tracheophyta</taxon>
        <taxon>Spermatophyta</taxon>
        <taxon>Magnoliopsida</taxon>
        <taxon>eudicotyledons</taxon>
        <taxon>Gunneridae</taxon>
        <taxon>Pentapetalae</taxon>
        <taxon>asterids</taxon>
        <taxon>campanulids</taxon>
        <taxon>Asterales</taxon>
        <taxon>Asteraceae</taxon>
        <taxon>Asteroideae</taxon>
        <taxon>Anthemideae</taxon>
        <taxon>Anthemidinae</taxon>
        <taxon>Tanacetum</taxon>
    </lineage>
</organism>
<reference evidence="1" key="1">
    <citation type="journal article" date="2022" name="Int. J. Mol. Sci.">
        <title>Draft Genome of Tanacetum Coccineum: Genomic Comparison of Closely Related Tanacetum-Family Plants.</title>
        <authorList>
            <person name="Yamashiro T."/>
            <person name="Shiraishi A."/>
            <person name="Nakayama K."/>
            <person name="Satake H."/>
        </authorList>
    </citation>
    <scope>NUCLEOTIDE SEQUENCE</scope>
</reference>
<reference evidence="1" key="2">
    <citation type="submission" date="2022-01" db="EMBL/GenBank/DDBJ databases">
        <authorList>
            <person name="Yamashiro T."/>
            <person name="Shiraishi A."/>
            <person name="Satake H."/>
            <person name="Nakayama K."/>
        </authorList>
    </citation>
    <scope>NUCLEOTIDE SEQUENCE</scope>
</reference>
<proteinExistence type="predicted"/>
<dbReference type="EMBL" id="BQNB010020810">
    <property type="protein sequence ID" value="GJT99874.1"/>
    <property type="molecule type" value="Genomic_DNA"/>
</dbReference>
<evidence type="ECO:0000313" key="2">
    <source>
        <dbReference type="Proteomes" id="UP001151760"/>
    </source>
</evidence>
<evidence type="ECO:0000313" key="1">
    <source>
        <dbReference type="EMBL" id="GJT99874.1"/>
    </source>
</evidence>
<keyword evidence="2" id="KW-1185">Reference proteome</keyword>
<dbReference type="Proteomes" id="UP001151760">
    <property type="component" value="Unassembled WGS sequence"/>
</dbReference>
<accession>A0ABQ5IJM5</accession>
<sequence length="347" mass="39647">MSVQTRYSVVDDETRQGLNEAIVKVMRDELEKLRKEMRDMMIYKDAILRRFGNSIDGPNVQFSNNGVKDSSFNLLDKLEEFSVNHSHIVGKNIGAHKMFDEIPIRNNLKQVMVKESNEMTEDDNVLMSCEENVKSKEFIANDSSEVIDNGIDKEVLDKISKACDECKGFELKKSADLDNDYNYFVGCGKFVQESEKNIEINPLDHTSFVLVETVKESSGKKNEVTDDEKITNDIKTTDVFQSRCFKLTKSGQEKWTRNGVNNKKGKVDVGDLRKYKVGLISVKDALSLGLHEWGKWVFDSYDRNASDNKVVETDCKSRASITSYARGKKLWLKSNEYEFEGEEMGIQ</sequence>